<dbReference type="AlphaFoldDB" id="A0A7J9FNR6"/>
<dbReference type="SUPFAM" id="SSF54236">
    <property type="entry name" value="Ubiquitin-like"/>
    <property type="match status" value="1"/>
</dbReference>
<accession>A0A7J9FNR6</accession>
<sequence>MAQNDGGSSGGSNPVDNLASRPKRKRITIHIQSQVGSVGIFLLGIPVQTDGNRLAFKITPNLKLSKLFHEYCQRKQYDLRTARFFHEGRRLLGKYTAT</sequence>
<feature type="non-terminal residue" evidence="2">
    <location>
        <position position="1"/>
    </location>
</feature>
<evidence type="ECO:0000313" key="2">
    <source>
        <dbReference type="EMBL" id="MBA0786917.1"/>
    </source>
</evidence>
<dbReference type="InterPro" id="IPR029071">
    <property type="entry name" value="Ubiquitin-like_domsf"/>
</dbReference>
<evidence type="ECO:0000313" key="3">
    <source>
        <dbReference type="Proteomes" id="UP000593568"/>
    </source>
</evidence>
<feature type="region of interest" description="Disordered" evidence="1">
    <location>
        <begin position="1"/>
        <end position="21"/>
    </location>
</feature>
<dbReference type="EMBL" id="JABEZW010224864">
    <property type="protein sequence ID" value="MBA0786917.1"/>
    <property type="molecule type" value="Genomic_DNA"/>
</dbReference>
<feature type="compositionally biased region" description="Polar residues" evidence="1">
    <location>
        <begin position="1"/>
        <end position="15"/>
    </location>
</feature>
<organism evidence="2 3">
    <name type="scientific">Gossypium trilobum</name>
    <dbReference type="NCBI Taxonomy" id="34281"/>
    <lineage>
        <taxon>Eukaryota</taxon>
        <taxon>Viridiplantae</taxon>
        <taxon>Streptophyta</taxon>
        <taxon>Embryophyta</taxon>
        <taxon>Tracheophyta</taxon>
        <taxon>Spermatophyta</taxon>
        <taxon>Magnoliopsida</taxon>
        <taxon>eudicotyledons</taxon>
        <taxon>Gunneridae</taxon>
        <taxon>Pentapetalae</taxon>
        <taxon>rosids</taxon>
        <taxon>malvids</taxon>
        <taxon>Malvales</taxon>
        <taxon>Malvaceae</taxon>
        <taxon>Malvoideae</taxon>
        <taxon>Gossypium</taxon>
    </lineage>
</organism>
<proteinExistence type="predicted"/>
<dbReference type="CDD" id="cd01763">
    <property type="entry name" value="Ubl_SUMO_like"/>
    <property type="match status" value="1"/>
</dbReference>
<evidence type="ECO:0000256" key="1">
    <source>
        <dbReference type="SAM" id="MobiDB-lite"/>
    </source>
</evidence>
<reference evidence="2 3" key="1">
    <citation type="journal article" date="2019" name="Genome Biol. Evol.">
        <title>Insights into the evolution of the New World diploid cottons (Gossypium, subgenus Houzingenia) based on genome sequencing.</title>
        <authorList>
            <person name="Grover C.E."/>
            <person name="Arick M.A. 2nd"/>
            <person name="Thrash A."/>
            <person name="Conover J.L."/>
            <person name="Sanders W.S."/>
            <person name="Peterson D.G."/>
            <person name="Frelichowski J.E."/>
            <person name="Scheffler J.A."/>
            <person name="Scheffler B.E."/>
            <person name="Wendel J.F."/>
        </authorList>
    </citation>
    <scope>NUCLEOTIDE SEQUENCE [LARGE SCALE GENOMIC DNA]</scope>
    <source>
        <strain evidence="2">8</strain>
        <tissue evidence="2">Leaf</tissue>
    </source>
</reference>
<gene>
    <name evidence="2" type="ORF">Gotri_026461</name>
</gene>
<dbReference type="Gene3D" id="3.10.20.90">
    <property type="entry name" value="Phosphatidylinositol 3-kinase Catalytic Subunit, Chain A, domain 1"/>
    <property type="match status" value="1"/>
</dbReference>
<dbReference type="Proteomes" id="UP000593568">
    <property type="component" value="Unassembled WGS sequence"/>
</dbReference>
<protein>
    <submittedName>
        <fullName evidence="2">Uncharacterized protein</fullName>
    </submittedName>
</protein>
<name>A0A7J9FNR6_9ROSI</name>
<keyword evidence="3" id="KW-1185">Reference proteome</keyword>
<comment type="caution">
    <text evidence="2">The sequence shown here is derived from an EMBL/GenBank/DDBJ whole genome shotgun (WGS) entry which is preliminary data.</text>
</comment>